<comment type="catalytic activity">
    <reaction evidence="16">
        <text>ATP + H2O + cellular proteinSide 1 = ADP + phosphate + cellular proteinSide 2.</text>
        <dbReference type="EC" id="7.4.2.8"/>
    </reaction>
</comment>
<reference evidence="19" key="2">
    <citation type="journal article" date="2016" name="Genome Announc.">
        <title>Draft Genome Sequences of Two Novel Amoeba-Resistant Intranuclear Bacteria, 'Candidatus Berkiella cookevillensis' and 'Candidatus Berkiella aquae'.</title>
        <authorList>
            <person name="Mehari Y.T."/>
            <person name="Arivett B.A."/>
            <person name="Farone A.L."/>
            <person name="Gunderson J.H."/>
            <person name="Farone M.B."/>
        </authorList>
    </citation>
    <scope>NUCLEOTIDE SEQUENCE</scope>
    <source>
        <strain evidence="19">CC99</strain>
    </source>
</reference>
<evidence type="ECO:0000256" key="7">
    <source>
        <dbReference type="ARBA" id="ARBA00022741"/>
    </source>
</evidence>
<evidence type="ECO:0000256" key="8">
    <source>
        <dbReference type="ARBA" id="ARBA00022781"/>
    </source>
</evidence>
<dbReference type="InterPro" id="IPR005714">
    <property type="entry name" value="ATPase_T3SS_FliI/YscN"/>
</dbReference>
<protein>
    <recommendedName>
        <fullName evidence="4">Flagellum-specific ATP synthase</fullName>
        <ecNumber evidence="3">7.1.2.2</ecNumber>
    </recommendedName>
</protein>
<evidence type="ECO:0000256" key="4">
    <source>
        <dbReference type="ARBA" id="ARBA00020580"/>
    </source>
</evidence>
<sequence length="440" mass="48714">MTNQIMDIEKYLKTDVQESRFLQYGKIFKASNYLIEATGLSAKIGTLCEIEITQSEKALLEVVGFKGDITYLMAYEELTGLSPNFEIKQLNEFRQSPMGFGLLGRVIDSYGRPLDALGKLKDVVNMPFSTAKINPLEKSRISVPLDLGVKAINGLLTVGEGQRIGLMAGSGVGKSVLMGMIAKYSKVDIIVIALIGERSREVKEFIEDNLGSALSKTVMVVSSADSSPLNRIQAAEYATSIAEYFRDSNKRVLFLMDSVSRYAQAIRELGLALGEPPTTKGYPPSVFTKLPKLIERVGNGTQKGSSITAIYTVLAESDDIQDPIVDCARSILDGHIVLSRRLVEVGHFPAIDIEQSISRVMNSIISPEHLQAARLFKRYYSQYMKQKDFISLGAYQAGSDPEFDKIIKKMPEITKFLQQMVSEKSTFENDVQNLKTIINS</sequence>
<dbReference type="PATRIC" id="fig|1590042.3.peg.32"/>
<keyword evidence="14" id="KW-1006">Bacterial flagellum protein export</keyword>
<dbReference type="GO" id="GO:0044781">
    <property type="term" value="P:bacterial-type flagellum organization"/>
    <property type="evidence" value="ECO:0007669"/>
    <property type="project" value="UniProtKB-KW"/>
</dbReference>
<keyword evidence="7" id="KW-0547">Nucleotide-binding</keyword>
<dbReference type="PROSITE" id="PS00152">
    <property type="entry name" value="ATPASE_ALPHA_BETA"/>
    <property type="match status" value="1"/>
</dbReference>
<dbReference type="GO" id="GO:0030254">
    <property type="term" value="P:protein secretion by the type III secretion system"/>
    <property type="evidence" value="ECO:0007669"/>
    <property type="project" value="InterPro"/>
</dbReference>
<keyword evidence="13" id="KW-0406">Ion transport</keyword>
<dbReference type="CDD" id="cd18117">
    <property type="entry name" value="ATP-synt_flagellum-secretory_path_III_N"/>
    <property type="match status" value="1"/>
</dbReference>
<evidence type="ECO:0000256" key="12">
    <source>
        <dbReference type="ARBA" id="ARBA00022967"/>
    </source>
</evidence>
<evidence type="ECO:0000313" key="18">
    <source>
        <dbReference type="EMBL" id="KRG19811.1"/>
    </source>
</evidence>
<keyword evidence="5" id="KW-0813">Transport</keyword>
<dbReference type="Pfam" id="PF00006">
    <property type="entry name" value="ATP-synt_ab"/>
    <property type="match status" value="1"/>
</dbReference>
<organism evidence="18">
    <name type="scientific">Candidatus Berkiella cookevillensis</name>
    <dbReference type="NCBI Taxonomy" id="437022"/>
    <lineage>
        <taxon>Bacteria</taxon>
        <taxon>Pseudomonadati</taxon>
        <taxon>Pseudomonadota</taxon>
        <taxon>Gammaproteobacteria</taxon>
        <taxon>Candidatus Berkiellales</taxon>
        <taxon>Candidatus Berkiellaceae</taxon>
        <taxon>Candidatus Berkiella</taxon>
    </lineage>
</organism>
<dbReference type="AlphaFoldDB" id="A0A0Q9YUM0"/>
<keyword evidence="6" id="KW-0963">Cytoplasm</keyword>
<dbReference type="STRING" id="437022.CC99x_00032"/>
<evidence type="ECO:0000256" key="6">
    <source>
        <dbReference type="ARBA" id="ARBA00022490"/>
    </source>
</evidence>
<dbReference type="InterPro" id="IPR050053">
    <property type="entry name" value="ATPase_alpha/beta_chains"/>
</dbReference>
<dbReference type="CDD" id="cd01136">
    <property type="entry name" value="ATPase_flagellum-secretory_path_III"/>
    <property type="match status" value="1"/>
</dbReference>
<evidence type="ECO:0000256" key="5">
    <source>
        <dbReference type="ARBA" id="ARBA00022448"/>
    </source>
</evidence>
<dbReference type="OrthoDB" id="9148544at2"/>
<evidence type="ECO:0000313" key="19">
    <source>
        <dbReference type="EMBL" id="MCS5708607.1"/>
    </source>
</evidence>
<dbReference type="SMART" id="SM00382">
    <property type="entry name" value="AAA"/>
    <property type="match status" value="1"/>
</dbReference>
<dbReference type="InterPro" id="IPR020003">
    <property type="entry name" value="ATPase_a/bsu_AS"/>
</dbReference>
<evidence type="ECO:0000256" key="10">
    <source>
        <dbReference type="ARBA" id="ARBA00022840"/>
    </source>
</evidence>
<dbReference type="EMBL" id="LKHV01000001">
    <property type="protein sequence ID" value="KRG19811.1"/>
    <property type="molecule type" value="Genomic_DNA"/>
</dbReference>
<evidence type="ECO:0000256" key="15">
    <source>
        <dbReference type="ARBA" id="ARBA00023310"/>
    </source>
</evidence>
<keyword evidence="20" id="KW-1185">Reference proteome</keyword>
<gene>
    <name evidence="18" type="primary">fliI</name>
    <name evidence="18" type="ORF">CC99x_00032</name>
    <name evidence="19" type="ORF">CC99x_006750</name>
</gene>
<dbReference type="InterPro" id="IPR040627">
    <property type="entry name" value="T3SS_ATPase_C"/>
</dbReference>
<dbReference type="InterPro" id="IPR003593">
    <property type="entry name" value="AAA+_ATPase"/>
</dbReference>
<evidence type="ECO:0000256" key="14">
    <source>
        <dbReference type="ARBA" id="ARBA00023225"/>
    </source>
</evidence>
<evidence type="ECO:0000256" key="3">
    <source>
        <dbReference type="ARBA" id="ARBA00012473"/>
    </source>
</evidence>
<dbReference type="GO" id="GO:0030257">
    <property type="term" value="C:type III protein secretion system complex"/>
    <property type="evidence" value="ECO:0007669"/>
    <property type="project" value="InterPro"/>
</dbReference>
<keyword evidence="11" id="KW-0653">Protein transport</keyword>
<comment type="subcellular location">
    <subcellularLocation>
        <location evidence="1">Cytoplasm</location>
    </subcellularLocation>
</comment>
<keyword evidence="9" id="KW-1005">Bacterial flagellum biogenesis</keyword>
<name>A0A0Q9YUM0_9GAMM</name>
<dbReference type="PANTHER" id="PTHR15184">
    <property type="entry name" value="ATP SYNTHASE"/>
    <property type="match status" value="1"/>
</dbReference>
<evidence type="ECO:0000259" key="17">
    <source>
        <dbReference type="SMART" id="SM00382"/>
    </source>
</evidence>
<dbReference type="EMBL" id="LKHV02000001">
    <property type="protein sequence ID" value="MCS5708607.1"/>
    <property type="molecule type" value="Genomic_DNA"/>
</dbReference>
<dbReference type="GO" id="GO:0005737">
    <property type="term" value="C:cytoplasm"/>
    <property type="evidence" value="ECO:0007669"/>
    <property type="project" value="UniProtKB-SubCell"/>
</dbReference>
<dbReference type="GO" id="GO:0016887">
    <property type="term" value="F:ATP hydrolysis activity"/>
    <property type="evidence" value="ECO:0007669"/>
    <property type="project" value="InterPro"/>
</dbReference>
<dbReference type="InterPro" id="IPR027417">
    <property type="entry name" value="P-loop_NTPase"/>
</dbReference>
<accession>A0A0Q9YUM0</accession>
<dbReference type="GO" id="GO:0046933">
    <property type="term" value="F:proton-transporting ATP synthase activity, rotational mechanism"/>
    <property type="evidence" value="ECO:0007669"/>
    <property type="project" value="TreeGrafter"/>
</dbReference>
<comment type="caution">
    <text evidence="18">The sequence shown here is derived from an EMBL/GenBank/DDBJ whole genome shotgun (WGS) entry which is preliminary data.</text>
</comment>
<dbReference type="SUPFAM" id="SSF52540">
    <property type="entry name" value="P-loop containing nucleoside triphosphate hydrolases"/>
    <property type="match status" value="1"/>
</dbReference>
<reference evidence="19" key="3">
    <citation type="submission" date="2021-06" db="EMBL/GenBank/DDBJ databases">
        <title>Genomic Description and Analysis of Intracellular Bacteria, Candidatus Berkiella cookevillensis and Candidatus Berkiella aquae.</title>
        <authorList>
            <person name="Kidane D.T."/>
            <person name="Mehari Y.T."/>
            <person name="Rice F.C."/>
            <person name="Arivett B.A."/>
            <person name="Farone A.L."/>
            <person name="Berk S.G."/>
            <person name="Farone M.B."/>
        </authorList>
    </citation>
    <scope>NUCLEOTIDE SEQUENCE</scope>
    <source>
        <strain evidence="19">CC99</strain>
    </source>
</reference>
<dbReference type="GO" id="GO:0005524">
    <property type="term" value="F:ATP binding"/>
    <property type="evidence" value="ECO:0007669"/>
    <property type="project" value="UniProtKB-KW"/>
</dbReference>
<evidence type="ECO:0000256" key="13">
    <source>
        <dbReference type="ARBA" id="ARBA00023065"/>
    </source>
</evidence>
<dbReference type="Proteomes" id="UP000051494">
    <property type="component" value="Unassembled WGS sequence"/>
</dbReference>
<dbReference type="RefSeq" id="WP_057622415.1">
    <property type="nucleotide sequence ID" value="NZ_LKHV02000001.1"/>
</dbReference>
<reference evidence="18" key="1">
    <citation type="submission" date="2015-09" db="EMBL/GenBank/DDBJ databases">
        <title>Draft Genome Sequences of Two Novel Amoeba-resistant Intranuclear Bacteria, Candidatus Berkiella cookevillensis and Candidatus Berkiella aquae.</title>
        <authorList>
            <person name="Mehari Y.T."/>
            <person name="Arivett B.A."/>
            <person name="Farone A.L."/>
            <person name="Gunderson J.H."/>
            <person name="Farone M.B."/>
        </authorList>
    </citation>
    <scope>NUCLEOTIDE SEQUENCE [LARGE SCALE GENOMIC DNA]</scope>
    <source>
        <strain evidence="18">CC99</strain>
    </source>
</reference>
<dbReference type="GO" id="GO:0008564">
    <property type="term" value="F:protein-exporting ATPase activity"/>
    <property type="evidence" value="ECO:0007669"/>
    <property type="project" value="UniProtKB-EC"/>
</dbReference>
<keyword evidence="8" id="KW-0375">Hydrogen ion transport</keyword>
<feature type="domain" description="AAA+ ATPase" evidence="17">
    <location>
        <begin position="160"/>
        <end position="342"/>
    </location>
</feature>
<evidence type="ECO:0000256" key="16">
    <source>
        <dbReference type="ARBA" id="ARBA00034006"/>
    </source>
</evidence>
<evidence type="ECO:0000313" key="20">
    <source>
        <dbReference type="Proteomes" id="UP000051494"/>
    </source>
</evidence>
<keyword evidence="15" id="KW-0066">ATP synthesis</keyword>
<proteinExistence type="inferred from homology"/>
<keyword evidence="18" id="KW-0378">Hydrolase</keyword>
<dbReference type="InterPro" id="IPR000194">
    <property type="entry name" value="ATPase_F1/V1/A1_a/bsu_nucl-bd"/>
</dbReference>
<evidence type="ECO:0000256" key="1">
    <source>
        <dbReference type="ARBA" id="ARBA00004496"/>
    </source>
</evidence>
<dbReference type="EC" id="7.1.2.2" evidence="3"/>
<dbReference type="PANTHER" id="PTHR15184:SF81">
    <property type="entry name" value="FLAGELLUM-SPECIFIC ATP SYNTHASE"/>
    <property type="match status" value="1"/>
</dbReference>
<evidence type="ECO:0000256" key="11">
    <source>
        <dbReference type="ARBA" id="ARBA00022927"/>
    </source>
</evidence>
<evidence type="ECO:0000256" key="9">
    <source>
        <dbReference type="ARBA" id="ARBA00022795"/>
    </source>
</evidence>
<dbReference type="NCBIfam" id="TIGR01026">
    <property type="entry name" value="fliI_yscN"/>
    <property type="match status" value="1"/>
</dbReference>
<dbReference type="Gene3D" id="3.40.50.12240">
    <property type="match status" value="1"/>
</dbReference>
<dbReference type="FunFam" id="3.40.50.12240:FF:000002">
    <property type="entry name" value="Flagellum-specific ATP synthase FliI"/>
    <property type="match status" value="1"/>
</dbReference>
<dbReference type="Pfam" id="PF18269">
    <property type="entry name" value="T3SS_ATPase_C"/>
    <property type="match status" value="1"/>
</dbReference>
<comment type="similarity">
    <text evidence="2">Belongs to the ATPase alpha/beta chains family.</text>
</comment>
<keyword evidence="12" id="KW-1278">Translocase</keyword>
<evidence type="ECO:0000256" key="2">
    <source>
        <dbReference type="ARBA" id="ARBA00008936"/>
    </source>
</evidence>
<keyword evidence="10" id="KW-0067">ATP-binding</keyword>